<keyword evidence="2" id="KW-1185">Reference proteome</keyword>
<evidence type="ECO:0000313" key="1">
    <source>
        <dbReference type="EMBL" id="GLR64013.1"/>
    </source>
</evidence>
<organism evidence="1 2">
    <name type="scientific">Marinospirillum insulare</name>
    <dbReference type="NCBI Taxonomy" id="217169"/>
    <lineage>
        <taxon>Bacteria</taxon>
        <taxon>Pseudomonadati</taxon>
        <taxon>Pseudomonadota</taxon>
        <taxon>Gammaproteobacteria</taxon>
        <taxon>Oceanospirillales</taxon>
        <taxon>Oceanospirillaceae</taxon>
        <taxon>Marinospirillum</taxon>
    </lineage>
</organism>
<dbReference type="Pfam" id="PF13597">
    <property type="entry name" value="NRDD"/>
    <property type="match status" value="1"/>
</dbReference>
<dbReference type="NCBIfam" id="NF006126">
    <property type="entry name" value="PRK08270.1"/>
    <property type="match status" value="1"/>
</dbReference>
<dbReference type="CDD" id="cd01675">
    <property type="entry name" value="RNR_III"/>
    <property type="match status" value="1"/>
</dbReference>
<proteinExistence type="predicted"/>
<dbReference type="RefSeq" id="WP_027850796.1">
    <property type="nucleotide sequence ID" value="NZ_BSOR01000026.1"/>
</dbReference>
<reference evidence="2" key="1">
    <citation type="journal article" date="2019" name="Int. J. Syst. Evol. Microbiol.">
        <title>The Global Catalogue of Microorganisms (GCM) 10K type strain sequencing project: providing services to taxonomists for standard genome sequencing and annotation.</title>
        <authorList>
            <consortium name="The Broad Institute Genomics Platform"/>
            <consortium name="The Broad Institute Genome Sequencing Center for Infectious Disease"/>
            <person name="Wu L."/>
            <person name="Ma J."/>
        </authorList>
    </citation>
    <scope>NUCLEOTIDE SEQUENCE [LARGE SCALE GENOMIC DNA]</scope>
    <source>
        <strain evidence="2">NBRC 100033</strain>
    </source>
</reference>
<protein>
    <submittedName>
        <fullName evidence="1">Anaerobic ribonucleoside triphosphate reductase</fullName>
    </submittedName>
</protein>
<dbReference type="PANTHER" id="PTHR21075">
    <property type="entry name" value="ANAEROBIC RIBONUCLEOSIDE-TRIPHOSPHATE REDUCTASE"/>
    <property type="match status" value="1"/>
</dbReference>
<sequence length="583" mass="66355">MPNQNPTPFQQVDVRNAIEEYLHRDDWRVQANANQGYSLGGMILNVSGKVTANYWLNEVYSPALGAAHRSGDLHIHDLDMLSGYCAGWSLRQLLFEGFNGVPGRAESNPPKHLSSALGQMVNFLGTLQNEWAGAQAFSSFDTYLAPFVRKDQLSYPQIKQSIQEFIYNLNVPSRWGTQTPFTNLTFDWVCPQDLANQVPVIGGEEQPYTYGDLQEEMDLLNQAYLEVMLAGDSKSRVFTFPIPTYNITPEFDWDSPNTELLFDLTARYGLPYFQNFLNSDLEPHMVRSMCCRLQLDVRELLKRGNGLFGSAEQTGSLGVITINCARLGYLYKNDWQALLKQLDYLLELARDGLEVKRQAIQQWMDEGLYPYSKRYLGTLRNHFSTLGVNGINEMLRNFSDDQLSLVDPNGQALALELLDYIREKMQQFQEQTGHLYNLEATPAEGTTYRFAKEDLKRYPDILQAGTLKKPYYTNSSQLPVGHTDDPFEALLLQDELQKRYTGGTVLHLYMREKISSTQACKQLVKTALSRFHLPYLTITPTFSICPVHGYLDGEQEFCPKCDEELLRKKCSAQAELNQAMQSA</sequence>
<comment type="caution">
    <text evidence="1">The sequence shown here is derived from an EMBL/GenBank/DDBJ whole genome shotgun (WGS) entry which is preliminary data.</text>
</comment>
<dbReference type="Proteomes" id="UP001156682">
    <property type="component" value="Unassembled WGS sequence"/>
</dbReference>
<dbReference type="NCBIfam" id="TIGR02487">
    <property type="entry name" value="NrdD"/>
    <property type="match status" value="1"/>
</dbReference>
<evidence type="ECO:0000313" key="2">
    <source>
        <dbReference type="Proteomes" id="UP001156682"/>
    </source>
</evidence>
<gene>
    <name evidence="1" type="primary">nrdD</name>
    <name evidence="1" type="ORF">GCM10007878_14510</name>
</gene>
<dbReference type="EMBL" id="BSOR01000026">
    <property type="protein sequence ID" value="GLR64013.1"/>
    <property type="molecule type" value="Genomic_DNA"/>
</dbReference>
<accession>A0ABQ5ZXJ1</accession>
<dbReference type="PANTHER" id="PTHR21075:SF0">
    <property type="entry name" value="ANAEROBIC RIBONUCLEOSIDE-TRIPHOSPHATE REDUCTASE"/>
    <property type="match status" value="1"/>
</dbReference>
<dbReference type="InterPro" id="IPR012833">
    <property type="entry name" value="NrdD"/>
</dbReference>
<dbReference type="Gene3D" id="3.20.70.20">
    <property type="match status" value="1"/>
</dbReference>
<dbReference type="SUPFAM" id="SSF51998">
    <property type="entry name" value="PFL-like glycyl radical enzymes"/>
    <property type="match status" value="1"/>
</dbReference>
<name>A0ABQ5ZXJ1_9GAMM</name>